<sequence>MDNTKTEALITYLATAGFTGAKLEADLHNQIELMAPTFRITHRLPFDGELMSYELGFTMDHQFQAYRLESYKATHRNVIDIDYTTLAGIDTAALEERMKLYDWDAYFDAKITDPDFRDAIQEIITDLDKIARDAYLDGSNIRDLLVFKYWPEKMLHPNVHNELSVAFERSLEFRPSKTGITSAGEAFVLTSGRLETLFEKLNRLNLEDRFPEVDLYPQLLKSMAKGTSFGLAFRSGNPEGYIELSVPVSKTGNDFNAAHYLVAYTSYPAIEHGTFNGIDTALLEEKMGRVDWDSEFQRVTMEGEGDVVIPPATEEIMLALDQLKSDPAGIKIMDQLQLKYWSEADYFDLFVRQEAWDYLETLPKKEQRFPVELEATMGINLLTGKAVAKDYIIKGLGLKESGDWLRLDLTAATKNDDPSYISAGKFARQEIEEQLYMLPLSMRVGQVQQLMKGNRITERLMGGRMIRIDTLPEQRTLQLYTEGNRPIAFNFSLDPDWTPVLHDQQYSLTDQTLRPKTLPANKQNRHRGKKRGRGI</sequence>
<keyword evidence="3" id="KW-1185">Reference proteome</keyword>
<dbReference type="RefSeq" id="WP_330109541.1">
    <property type="nucleotide sequence ID" value="NZ_JAZDQT010000004.1"/>
</dbReference>
<evidence type="ECO:0000256" key="1">
    <source>
        <dbReference type="SAM" id="MobiDB-lite"/>
    </source>
</evidence>
<protein>
    <submittedName>
        <fullName evidence="2">Uncharacterized protein</fullName>
    </submittedName>
</protein>
<gene>
    <name evidence="2" type="ORF">VRU48_19155</name>
</gene>
<reference evidence="2 3" key="1">
    <citation type="submission" date="2024-01" db="EMBL/GenBank/DDBJ databases">
        <title>Pedobacter sp. nov., isolated from fresh soil.</title>
        <authorList>
            <person name="Le N.T.T."/>
        </authorList>
    </citation>
    <scope>NUCLEOTIDE SEQUENCE [LARGE SCALE GENOMIC DNA]</scope>
    <source>
        <strain evidence="2 3">KR3-3</strain>
    </source>
</reference>
<dbReference type="EMBL" id="JAZDQT010000004">
    <property type="protein sequence ID" value="MEE1947253.1"/>
    <property type="molecule type" value="Genomic_DNA"/>
</dbReference>
<dbReference type="Proteomes" id="UP001336835">
    <property type="component" value="Unassembled WGS sequence"/>
</dbReference>
<accession>A0ABU7ICN5</accession>
<feature type="region of interest" description="Disordered" evidence="1">
    <location>
        <begin position="511"/>
        <end position="535"/>
    </location>
</feature>
<evidence type="ECO:0000313" key="2">
    <source>
        <dbReference type="EMBL" id="MEE1947253.1"/>
    </source>
</evidence>
<name>A0ABU7ICN5_9SPHI</name>
<proteinExistence type="predicted"/>
<feature type="compositionally biased region" description="Basic residues" evidence="1">
    <location>
        <begin position="523"/>
        <end position="535"/>
    </location>
</feature>
<organism evidence="2 3">
    <name type="scientific">Pedobacter albus</name>
    <dbReference type="NCBI Taxonomy" id="3113905"/>
    <lineage>
        <taxon>Bacteria</taxon>
        <taxon>Pseudomonadati</taxon>
        <taxon>Bacteroidota</taxon>
        <taxon>Sphingobacteriia</taxon>
        <taxon>Sphingobacteriales</taxon>
        <taxon>Sphingobacteriaceae</taxon>
        <taxon>Pedobacter</taxon>
    </lineage>
</organism>
<comment type="caution">
    <text evidence="2">The sequence shown here is derived from an EMBL/GenBank/DDBJ whole genome shotgun (WGS) entry which is preliminary data.</text>
</comment>
<evidence type="ECO:0000313" key="3">
    <source>
        <dbReference type="Proteomes" id="UP001336835"/>
    </source>
</evidence>